<keyword evidence="3" id="KW-1185">Reference proteome</keyword>
<dbReference type="CDD" id="cd06433">
    <property type="entry name" value="GT_2_WfgS_like"/>
    <property type="match status" value="1"/>
</dbReference>
<dbReference type="InterPro" id="IPR029044">
    <property type="entry name" value="Nucleotide-diphossugar_trans"/>
</dbReference>
<dbReference type="SUPFAM" id="SSF53448">
    <property type="entry name" value="Nucleotide-diphospho-sugar transferases"/>
    <property type="match status" value="1"/>
</dbReference>
<evidence type="ECO:0000313" key="3">
    <source>
        <dbReference type="Proteomes" id="UP001595711"/>
    </source>
</evidence>
<gene>
    <name evidence="2" type="ORF">ACFOOQ_22395</name>
</gene>
<comment type="caution">
    <text evidence="2">The sequence shown here is derived from an EMBL/GenBank/DDBJ whole genome shotgun (WGS) entry which is preliminary data.</text>
</comment>
<evidence type="ECO:0000313" key="2">
    <source>
        <dbReference type="EMBL" id="MFC3678312.1"/>
    </source>
</evidence>
<dbReference type="GO" id="GO:0016757">
    <property type="term" value="F:glycosyltransferase activity"/>
    <property type="evidence" value="ECO:0007669"/>
    <property type="project" value="UniProtKB-KW"/>
</dbReference>
<proteinExistence type="predicted"/>
<protein>
    <submittedName>
        <fullName evidence="2">Glycosyltransferase family 2 protein</fullName>
        <ecNumber evidence="2">2.4.-.-</ecNumber>
    </submittedName>
</protein>
<feature type="domain" description="Glycosyltransferase 2-like" evidence="1">
    <location>
        <begin position="9"/>
        <end position="131"/>
    </location>
</feature>
<dbReference type="RefSeq" id="WP_379729936.1">
    <property type="nucleotide sequence ID" value="NZ_JBHRYJ010000008.1"/>
</dbReference>
<keyword evidence="2" id="KW-0808">Transferase</keyword>
<dbReference type="InterPro" id="IPR001173">
    <property type="entry name" value="Glyco_trans_2-like"/>
</dbReference>
<sequence length="254" mass="28435">MEQTLPTVSVITVCYNSAKTLGAALQSVADQDYRNVEHIVIDGASSDGTADILDRFRGGLAAVVSEPDKGIYDAMNKGLQRASGDIIAFLNADDQYVSPHVLSRVAGQIAEHGLDALMGDVTFFREGQPGQVVRRYRSDRFSPGRLAWGWMPAHPALFLRREVVRKAGLFKTDYRIAGDFEYIIRIFHGQQLRYRHLPEVLVRMQAGGVSTNGLQAKIRLNREVLRACRENGIRTNMLKILSKYPIKLFEMLAR</sequence>
<dbReference type="PANTHER" id="PTHR22916:SF3">
    <property type="entry name" value="UDP-GLCNAC:BETAGAL BETA-1,3-N-ACETYLGLUCOSAMINYLTRANSFERASE-LIKE PROTEIN 1"/>
    <property type="match status" value="1"/>
</dbReference>
<dbReference type="EC" id="2.4.-.-" evidence="2"/>
<dbReference type="EMBL" id="JBHRYJ010000008">
    <property type="protein sequence ID" value="MFC3678312.1"/>
    <property type="molecule type" value="Genomic_DNA"/>
</dbReference>
<dbReference type="Gene3D" id="3.90.550.10">
    <property type="entry name" value="Spore Coat Polysaccharide Biosynthesis Protein SpsA, Chain A"/>
    <property type="match status" value="1"/>
</dbReference>
<dbReference type="Proteomes" id="UP001595711">
    <property type="component" value="Unassembled WGS sequence"/>
</dbReference>
<name>A0ABV7VNN4_9PROT</name>
<accession>A0ABV7VNN4</accession>
<dbReference type="Pfam" id="PF00535">
    <property type="entry name" value="Glycos_transf_2"/>
    <property type="match status" value="1"/>
</dbReference>
<dbReference type="PANTHER" id="PTHR22916">
    <property type="entry name" value="GLYCOSYLTRANSFERASE"/>
    <property type="match status" value="1"/>
</dbReference>
<reference evidence="3" key="1">
    <citation type="journal article" date="2019" name="Int. J. Syst. Evol. Microbiol.">
        <title>The Global Catalogue of Microorganisms (GCM) 10K type strain sequencing project: providing services to taxonomists for standard genome sequencing and annotation.</title>
        <authorList>
            <consortium name="The Broad Institute Genomics Platform"/>
            <consortium name="The Broad Institute Genome Sequencing Center for Infectious Disease"/>
            <person name="Wu L."/>
            <person name="Ma J."/>
        </authorList>
    </citation>
    <scope>NUCLEOTIDE SEQUENCE [LARGE SCALE GENOMIC DNA]</scope>
    <source>
        <strain evidence="3">KCTC 42182</strain>
    </source>
</reference>
<evidence type="ECO:0000259" key="1">
    <source>
        <dbReference type="Pfam" id="PF00535"/>
    </source>
</evidence>
<organism evidence="2 3">
    <name type="scientific">Ferrovibrio xuzhouensis</name>
    <dbReference type="NCBI Taxonomy" id="1576914"/>
    <lineage>
        <taxon>Bacteria</taxon>
        <taxon>Pseudomonadati</taxon>
        <taxon>Pseudomonadota</taxon>
        <taxon>Alphaproteobacteria</taxon>
        <taxon>Rhodospirillales</taxon>
        <taxon>Rhodospirillaceae</taxon>
        <taxon>Ferrovibrio</taxon>
    </lineage>
</organism>
<keyword evidence="2" id="KW-0328">Glycosyltransferase</keyword>